<gene>
    <name evidence="1" type="ORF">Q9L58_005696</name>
</gene>
<name>A0ABR3GHR4_9PEZI</name>
<keyword evidence="2" id="KW-1185">Reference proteome</keyword>
<proteinExistence type="predicted"/>
<comment type="caution">
    <text evidence="1">The sequence shown here is derived from an EMBL/GenBank/DDBJ whole genome shotgun (WGS) entry which is preliminary data.</text>
</comment>
<accession>A0ABR3GHR4</accession>
<evidence type="ECO:0000313" key="1">
    <source>
        <dbReference type="EMBL" id="KAL0635307.1"/>
    </source>
</evidence>
<protein>
    <submittedName>
        <fullName evidence="1">Uncharacterized protein</fullName>
    </submittedName>
</protein>
<dbReference type="EMBL" id="JBBBZM010000072">
    <property type="protein sequence ID" value="KAL0635307.1"/>
    <property type="molecule type" value="Genomic_DNA"/>
</dbReference>
<evidence type="ECO:0000313" key="2">
    <source>
        <dbReference type="Proteomes" id="UP001447188"/>
    </source>
</evidence>
<organism evidence="1 2">
    <name type="scientific">Discina gigas</name>
    <dbReference type="NCBI Taxonomy" id="1032678"/>
    <lineage>
        <taxon>Eukaryota</taxon>
        <taxon>Fungi</taxon>
        <taxon>Dikarya</taxon>
        <taxon>Ascomycota</taxon>
        <taxon>Pezizomycotina</taxon>
        <taxon>Pezizomycetes</taxon>
        <taxon>Pezizales</taxon>
        <taxon>Discinaceae</taxon>
        <taxon>Discina</taxon>
    </lineage>
</organism>
<dbReference type="Proteomes" id="UP001447188">
    <property type="component" value="Unassembled WGS sequence"/>
</dbReference>
<sequence>MTSAIPISDFDRDQPITDVHIASFINFLFRSSVKRRHPLQLPRRGIQDDEPDFDANISHAPVPGVTGFRRYRTVLDALVGVCVSNAHQCLALSVTFGETSILATFAENQTKPPASIEQHLLSVWKQLGALSRLQQSVRKANDLIDIPGDSGISPKAADISKTAGLRPVLQKHSGERGALDLPGGIVPSCCRVSQRLAPGRQAQSRPPTGRPQGVAWAEGWHRALSGLRLGMKKYSTLGREPR</sequence>
<reference evidence="1 2" key="1">
    <citation type="submission" date="2024-02" db="EMBL/GenBank/DDBJ databases">
        <title>Discinaceae phylogenomics.</title>
        <authorList>
            <person name="Dirks A.C."/>
            <person name="James T.Y."/>
        </authorList>
    </citation>
    <scope>NUCLEOTIDE SEQUENCE [LARGE SCALE GENOMIC DNA]</scope>
    <source>
        <strain evidence="1 2">ACD0624</strain>
    </source>
</reference>